<reference evidence="2" key="1">
    <citation type="submission" date="2017-06" db="EMBL/GenBank/DDBJ databases">
        <title>FDA dAtabase for Regulatory Grade micrObial Sequences (FDA-ARGOS): Supporting development and validation of Infectious Disease Dx tests.</title>
        <authorList>
            <person name="Minogue T."/>
            <person name="Wolcott M."/>
            <person name="Wasieloski L."/>
            <person name="Aguilar W."/>
            <person name="Moore D."/>
            <person name="Tallon L."/>
            <person name="Sadzewicz L."/>
            <person name="Sengamalay N."/>
            <person name="Ott S."/>
            <person name="Godinez A."/>
            <person name="Nagaraj S."/>
            <person name="Nadendla S."/>
            <person name="Geyer C."/>
            <person name="Sichtig H."/>
        </authorList>
    </citation>
    <scope>NUCLEOTIDE SEQUENCE [LARGE SCALE GENOMIC DNA]</scope>
    <source>
        <strain evidence="2">FDAARGOS_289</strain>
    </source>
</reference>
<accession>A0A1Z3U4G5</accession>
<dbReference type="Proteomes" id="UP000197050">
    <property type="component" value="Chromosome"/>
</dbReference>
<name>A0A1Z3U4G5_BREVE</name>
<dbReference type="AlphaFoldDB" id="A0A1Z3U4G5"/>
<sequence length="68" mass="7616">MRADGVSLERAAMMAWEAGYFDDVAVPAWDSSDNMHPVSEAMLLAALERELRADYAHVWGDHDAEFFA</sequence>
<evidence type="ECO:0000313" key="2">
    <source>
        <dbReference type="Proteomes" id="UP000197050"/>
    </source>
</evidence>
<evidence type="ECO:0000313" key="1">
    <source>
        <dbReference type="EMBL" id="ASE38158.1"/>
    </source>
</evidence>
<organism evidence="1 2">
    <name type="scientific">Brevundimonas vesicularis</name>
    <name type="common">Pseudomonas vesicularis</name>
    <dbReference type="NCBI Taxonomy" id="41276"/>
    <lineage>
        <taxon>Bacteria</taxon>
        <taxon>Pseudomonadati</taxon>
        <taxon>Pseudomonadota</taxon>
        <taxon>Alphaproteobacteria</taxon>
        <taxon>Caulobacterales</taxon>
        <taxon>Caulobacteraceae</taxon>
        <taxon>Brevundimonas</taxon>
    </lineage>
</organism>
<dbReference type="KEGG" id="bvc:CEP68_00775"/>
<gene>
    <name evidence="1" type="ORF">CEP68_00775</name>
</gene>
<dbReference type="EMBL" id="CP022048">
    <property type="protein sequence ID" value="ASE38158.1"/>
    <property type="molecule type" value="Genomic_DNA"/>
</dbReference>
<proteinExistence type="predicted"/>
<protein>
    <submittedName>
        <fullName evidence="1">Uncharacterized protein</fullName>
    </submittedName>
</protein>